<proteinExistence type="predicted"/>
<sequence length="604" mass="64241">MPLLFKTKAARLCLEVGELATGHLVQIDLGGRGLKAGFECGILRPHAFPIVRDLAHGGDVQTGVAVGVAQGLDDGSKTGLRGAAREGVHGRVHRIDARISGGKDGRARDARGVMGVEVDRQADLFFQRGDQRLGRGGFEQACHVLQTQHMRTGGLKFFGHADVILEVILGAIRVQDIAGVADGAFTDLAAFHDRIHRNAHVLDPVQAVKDAEHINAGLGGLAHKLLHHIVGIVGIADAVRGAQQHLCQQVRHPLAQIAQALPRAFLQEAIGHIKGRPAPAFHREQLGDIGRIGRGRLDHVDRPHPRGQQRLVPVTHGGVGQQQLRLCLHPVRDGLRALVLEQVARAIGRCGAVGRRLWGLQIRCRFGAVGGLGMSVHRDVGDIGQHFGAAVAPLGELEQVRCLVDELGGVPVVQERLVLQEVLDKGDVGADAANTELAQGAVHAGNRLVRGWRPGGDLGQQAVIIPRDHAARIGRAAIQTDAHAGGRAVRGDAAIVGDKVVLRVFGGDPGLQGVAVQTDVVLRGLAGGLGNGFAFGDQDLRLHDVDAGDLFGDGVFHLHARVHLDEVELAGLHIHQEFDRARAFIVHMGADLAAQLANLFALRF</sequence>
<dbReference type="AntiFam" id="ANF00133">
    <property type="entry name" value="Shadow ORF (opposite mccA)"/>
</dbReference>
<protein>
    <recommendedName>
        <fullName evidence="3">NAD-specific glutamate dehydrogenase</fullName>
    </recommendedName>
</protein>
<dbReference type="Proteomes" id="UP000051870">
    <property type="component" value="Unassembled WGS sequence"/>
</dbReference>
<gene>
    <name evidence="1" type="ORF">PH7735_04111</name>
</gene>
<evidence type="ECO:0000313" key="2">
    <source>
        <dbReference type="Proteomes" id="UP000051870"/>
    </source>
</evidence>
<accession>A0A0P1IRI7</accession>
<organism evidence="1 2">
    <name type="scientific">Shimia thalassica</name>
    <dbReference type="NCBI Taxonomy" id="1715693"/>
    <lineage>
        <taxon>Bacteria</taxon>
        <taxon>Pseudomonadati</taxon>
        <taxon>Pseudomonadota</taxon>
        <taxon>Alphaproteobacteria</taxon>
        <taxon>Rhodobacterales</taxon>
        <taxon>Roseobacteraceae</taxon>
    </lineage>
</organism>
<evidence type="ECO:0000313" key="1">
    <source>
        <dbReference type="EMBL" id="CUK16186.1"/>
    </source>
</evidence>
<dbReference type="EMBL" id="CYTW01000011">
    <property type="protein sequence ID" value="CUK16186.1"/>
    <property type="molecule type" value="Genomic_DNA"/>
</dbReference>
<dbReference type="AlphaFoldDB" id="A0A0P1IRI7"/>
<reference evidence="2" key="1">
    <citation type="submission" date="2015-09" db="EMBL/GenBank/DDBJ databases">
        <authorList>
            <person name="Rodrigo-Torres Lidia"/>
            <person name="Arahal R.David."/>
        </authorList>
    </citation>
    <scope>NUCLEOTIDE SEQUENCE [LARGE SCALE GENOMIC DNA]</scope>
    <source>
        <strain evidence="2">CECT 7735</strain>
    </source>
</reference>
<keyword evidence="2" id="KW-1185">Reference proteome</keyword>
<evidence type="ECO:0008006" key="3">
    <source>
        <dbReference type="Google" id="ProtNLM"/>
    </source>
</evidence>
<name>A0A0P1IRI7_9RHOB</name>